<evidence type="ECO:0000256" key="2">
    <source>
        <dbReference type="ARBA" id="ARBA00008560"/>
    </source>
</evidence>
<proteinExistence type="inferred from homology"/>
<evidence type="ECO:0000256" key="4">
    <source>
        <dbReference type="ARBA" id="ARBA00022980"/>
    </source>
</evidence>
<keyword evidence="5" id="KW-0496">Mitochondrion</keyword>
<comment type="caution">
    <text evidence="8">The sequence shown here is derived from an EMBL/GenBank/DDBJ whole genome shotgun (WGS) entry which is preliminary data.</text>
</comment>
<dbReference type="InterPro" id="IPR002677">
    <property type="entry name" value="Ribosomal_bL32"/>
</dbReference>
<evidence type="ECO:0000256" key="1">
    <source>
        <dbReference type="ARBA" id="ARBA00004173"/>
    </source>
</evidence>
<evidence type="ECO:0000313" key="8">
    <source>
        <dbReference type="EMBL" id="KAG5189888.1"/>
    </source>
</evidence>
<name>A0A835ZJ37_9STRA</name>
<comment type="similarity">
    <text evidence="2">Belongs to the bacterial ribosomal protein bL32 family.</text>
</comment>
<reference evidence="8" key="1">
    <citation type="submission" date="2021-02" db="EMBL/GenBank/DDBJ databases">
        <title>First Annotated Genome of the Yellow-green Alga Tribonema minus.</title>
        <authorList>
            <person name="Mahan K.M."/>
        </authorList>
    </citation>
    <scope>NUCLEOTIDE SEQUENCE</scope>
    <source>
        <strain evidence="8">UTEX B ZZ1240</strain>
    </source>
</reference>
<dbReference type="InterPro" id="IPR011332">
    <property type="entry name" value="Ribosomal_zn-bd"/>
</dbReference>
<dbReference type="GO" id="GO:0003735">
    <property type="term" value="F:structural constituent of ribosome"/>
    <property type="evidence" value="ECO:0007669"/>
    <property type="project" value="InterPro"/>
</dbReference>
<keyword evidence="6" id="KW-0687">Ribonucleoprotein</keyword>
<dbReference type="AlphaFoldDB" id="A0A835ZJ37"/>
<accession>A0A835ZJ37</accession>
<dbReference type="GO" id="GO:0006412">
    <property type="term" value="P:translation"/>
    <property type="evidence" value="ECO:0007669"/>
    <property type="project" value="InterPro"/>
</dbReference>
<dbReference type="PANTHER" id="PTHR21026:SF2">
    <property type="entry name" value="LARGE RIBOSOMAL SUBUNIT PROTEIN BL32M"/>
    <property type="match status" value="1"/>
</dbReference>
<dbReference type="PANTHER" id="PTHR21026">
    <property type="entry name" value="39S RIBOSOMAL PROTEIN L32, MITOCHONDRIAL"/>
    <property type="match status" value="1"/>
</dbReference>
<dbReference type="Proteomes" id="UP000664859">
    <property type="component" value="Unassembled WGS sequence"/>
</dbReference>
<evidence type="ECO:0000256" key="5">
    <source>
        <dbReference type="ARBA" id="ARBA00023128"/>
    </source>
</evidence>
<keyword evidence="4" id="KW-0689">Ribosomal protein</keyword>
<evidence type="ECO:0000313" key="9">
    <source>
        <dbReference type="Proteomes" id="UP000664859"/>
    </source>
</evidence>
<keyword evidence="3" id="KW-0809">Transit peptide</keyword>
<organism evidence="8 9">
    <name type="scientific">Tribonema minus</name>
    <dbReference type="NCBI Taxonomy" id="303371"/>
    <lineage>
        <taxon>Eukaryota</taxon>
        <taxon>Sar</taxon>
        <taxon>Stramenopiles</taxon>
        <taxon>Ochrophyta</taxon>
        <taxon>PX clade</taxon>
        <taxon>Xanthophyceae</taxon>
        <taxon>Tribonematales</taxon>
        <taxon>Tribonemataceae</taxon>
        <taxon>Tribonema</taxon>
    </lineage>
</organism>
<dbReference type="GO" id="GO:0005762">
    <property type="term" value="C:mitochondrial large ribosomal subunit"/>
    <property type="evidence" value="ECO:0007669"/>
    <property type="project" value="TreeGrafter"/>
</dbReference>
<gene>
    <name evidence="8" type="ORF">JKP88DRAFT_232834</name>
</gene>
<evidence type="ECO:0000256" key="7">
    <source>
        <dbReference type="ARBA" id="ARBA00039935"/>
    </source>
</evidence>
<keyword evidence="9" id="KW-1185">Reference proteome</keyword>
<evidence type="ECO:0000256" key="6">
    <source>
        <dbReference type="ARBA" id="ARBA00023274"/>
    </source>
</evidence>
<dbReference type="EMBL" id="JAFCMP010000043">
    <property type="protein sequence ID" value="KAG5189888.1"/>
    <property type="molecule type" value="Genomic_DNA"/>
</dbReference>
<comment type="subcellular location">
    <subcellularLocation>
        <location evidence="1">Mitochondrion</location>
    </subcellularLocation>
</comment>
<dbReference type="NCBIfam" id="TIGR01031">
    <property type="entry name" value="rpmF_bact"/>
    <property type="match status" value="1"/>
</dbReference>
<protein>
    <recommendedName>
        <fullName evidence="7">Large ribosomal subunit protein bL32m</fullName>
    </recommendedName>
</protein>
<dbReference type="SUPFAM" id="SSF57829">
    <property type="entry name" value="Zn-binding ribosomal proteins"/>
    <property type="match status" value="1"/>
</dbReference>
<dbReference type="OrthoDB" id="2014905at2759"/>
<dbReference type="Pfam" id="PF01783">
    <property type="entry name" value="Ribosomal_L32p"/>
    <property type="match status" value="1"/>
</dbReference>
<dbReference type="InterPro" id="IPR051991">
    <property type="entry name" value="Mitoribosomal_protein_bL32"/>
</dbReference>
<sequence>MLSSALISGVRIWRSVAARTSNTIIGAAAAQDRITTAVREALRDSHAWREYQPSLELAGAPGDFMHQERRQDQSSVWESVFGPLWFAVPKTKVSPGRKRQRGYHRAPKRITNISTCEACGKPKLTHKLCKNYELCARVHAPQR</sequence>
<evidence type="ECO:0000256" key="3">
    <source>
        <dbReference type="ARBA" id="ARBA00022946"/>
    </source>
</evidence>